<evidence type="ECO:0000256" key="2">
    <source>
        <dbReference type="ARBA" id="ARBA00023004"/>
    </source>
</evidence>
<dbReference type="RefSeq" id="WP_211533524.1">
    <property type="nucleotide sequence ID" value="NZ_CP058560.1"/>
</dbReference>
<dbReference type="InterPro" id="IPR040086">
    <property type="entry name" value="MJ0683-like"/>
</dbReference>
<dbReference type="InterPro" id="IPR058240">
    <property type="entry name" value="rSAM_sf"/>
</dbReference>
<dbReference type="CDD" id="cd01335">
    <property type="entry name" value="Radical_SAM"/>
    <property type="match status" value="1"/>
</dbReference>
<keyword evidence="2" id="KW-0408">Iron</keyword>
<organism evidence="5 6">
    <name type="scientific">Methanobacterium alkalithermotolerans</name>
    <dbReference type="NCBI Taxonomy" id="2731220"/>
    <lineage>
        <taxon>Archaea</taxon>
        <taxon>Methanobacteriati</taxon>
        <taxon>Methanobacteriota</taxon>
        <taxon>Methanomada group</taxon>
        <taxon>Methanobacteria</taxon>
        <taxon>Methanobacteriales</taxon>
        <taxon>Methanobacteriaceae</taxon>
        <taxon>Methanobacterium</taxon>
    </lineage>
</organism>
<protein>
    <submittedName>
        <fullName evidence="5">Radical SAM protein</fullName>
    </submittedName>
</protein>
<dbReference type="GeneID" id="64819449"/>
<reference evidence="5" key="1">
    <citation type="submission" date="2020-07" db="EMBL/GenBank/DDBJ databases">
        <title>Methanobacterium. sp. MethCan genome.</title>
        <authorList>
            <person name="Postec A."/>
            <person name="Quemeneur M."/>
        </authorList>
    </citation>
    <scope>NUCLEOTIDE SEQUENCE</scope>
    <source>
        <strain evidence="5">MethCAN</strain>
    </source>
</reference>
<dbReference type="SFLD" id="SFLDG01084">
    <property type="entry name" value="Uncharacterised_Radical_SAM_Su"/>
    <property type="match status" value="1"/>
</dbReference>
<dbReference type="EMBL" id="CP058560">
    <property type="protein sequence ID" value="QUH22580.1"/>
    <property type="molecule type" value="Genomic_DNA"/>
</dbReference>
<feature type="domain" description="Radical SAM core" evidence="4">
    <location>
        <begin position="25"/>
        <end position="193"/>
    </location>
</feature>
<name>A0A8T8K670_9EURY</name>
<evidence type="ECO:0000313" key="5">
    <source>
        <dbReference type="EMBL" id="QUH22580.1"/>
    </source>
</evidence>
<dbReference type="PANTHER" id="PTHR43432:SF6">
    <property type="entry name" value="RADICAL SAM CORE DOMAIN-CONTAINING PROTEIN"/>
    <property type="match status" value="1"/>
</dbReference>
<dbReference type="PANTHER" id="PTHR43432">
    <property type="entry name" value="SLR0285 PROTEIN"/>
    <property type="match status" value="1"/>
</dbReference>
<dbReference type="Proteomes" id="UP000681041">
    <property type="component" value="Chromosome"/>
</dbReference>
<gene>
    <name evidence="5" type="ORF">HYG87_01755</name>
</gene>
<dbReference type="Gene3D" id="3.80.30.30">
    <property type="match status" value="1"/>
</dbReference>
<dbReference type="KEGG" id="meme:HYG87_01755"/>
<evidence type="ECO:0000259" key="4">
    <source>
        <dbReference type="Pfam" id="PF04055"/>
    </source>
</evidence>
<keyword evidence="3" id="KW-0411">Iron-sulfur</keyword>
<evidence type="ECO:0000256" key="1">
    <source>
        <dbReference type="ARBA" id="ARBA00022723"/>
    </source>
</evidence>
<dbReference type="SUPFAM" id="SSF102114">
    <property type="entry name" value="Radical SAM enzymes"/>
    <property type="match status" value="1"/>
</dbReference>
<dbReference type="AlphaFoldDB" id="A0A8T8K670"/>
<evidence type="ECO:0000256" key="3">
    <source>
        <dbReference type="ARBA" id="ARBA00023014"/>
    </source>
</evidence>
<proteinExistence type="predicted"/>
<dbReference type="GO" id="GO:0051536">
    <property type="term" value="F:iron-sulfur cluster binding"/>
    <property type="evidence" value="ECO:0007669"/>
    <property type="project" value="UniProtKB-KW"/>
</dbReference>
<evidence type="ECO:0000313" key="6">
    <source>
        <dbReference type="Proteomes" id="UP000681041"/>
    </source>
</evidence>
<dbReference type="GO" id="GO:0003824">
    <property type="term" value="F:catalytic activity"/>
    <property type="evidence" value="ECO:0007669"/>
    <property type="project" value="InterPro"/>
</dbReference>
<keyword evidence="6" id="KW-1185">Reference proteome</keyword>
<sequence length="272" mass="32010">MILVNEVESSSIISPTTTPRADFVINPYIGCSHGCIYCYARFMKRFTGHQEKWGKFVDVKVNGAQLVPHPRPKFKGSSILLSSVTDPYLQLEKKYELTRRIIQELLPLKGCLMILTKSDLVLRDLDILEKMKKVEIGFSFSTLNENLRKEIEPRAKTIEERLNALIQVKESGFKNFLFISPILPYLTPWEDIIDTTRDYVDYYMFENLNVNGSVWPSVLKWLKKFHPHLVEEYRSIYYGESSYWIEEKQAIKDYCKKEKLVSEFYFHHKKTK</sequence>
<dbReference type="Pfam" id="PF04055">
    <property type="entry name" value="Radical_SAM"/>
    <property type="match status" value="1"/>
</dbReference>
<dbReference type="GO" id="GO:0046872">
    <property type="term" value="F:metal ion binding"/>
    <property type="evidence" value="ECO:0007669"/>
    <property type="project" value="UniProtKB-KW"/>
</dbReference>
<dbReference type="OrthoDB" id="15538at2157"/>
<dbReference type="InterPro" id="IPR007197">
    <property type="entry name" value="rSAM"/>
</dbReference>
<accession>A0A8T8K670</accession>
<dbReference type="SFLD" id="SFLDS00029">
    <property type="entry name" value="Radical_SAM"/>
    <property type="match status" value="1"/>
</dbReference>
<keyword evidence="1" id="KW-0479">Metal-binding</keyword>